<dbReference type="Proteomes" id="UP000006530">
    <property type="component" value="Segment"/>
</dbReference>
<reference evidence="10 11" key="1">
    <citation type="journal article" date="2010" name="Environ. Microbiol.">
        <title>Genomic analysis of oceanic cyanobacterial myoviruses compared with T4-like myoviruses from diverse hosts and environments.</title>
        <authorList>
            <person name="Sullivan M.B."/>
            <person name="Huang K.H."/>
            <person name="Ignacio-Espinoza J.C."/>
            <person name="Berlin A.M."/>
            <person name="Kelly L."/>
            <person name="Weigele P.R."/>
            <person name="DeFrancesco A.S."/>
            <person name="Kern S.E."/>
            <person name="Thompson L.R."/>
            <person name="Young S."/>
            <person name="Yandava C."/>
            <person name="Fu R."/>
            <person name="Krastins B."/>
            <person name="Chase M."/>
            <person name="Sarracino D."/>
            <person name="Osburne M.S."/>
            <person name="Henn M.R."/>
            <person name="Chisholm S.W."/>
        </authorList>
    </citation>
    <scope>NUCLEOTIDE SEQUENCE [LARGE SCALE GENOMIC DNA]</scope>
    <source>
        <strain evidence="10">M4-247</strain>
    </source>
</reference>
<dbReference type="GO" id="GO:0099000">
    <property type="term" value="P:symbiont genome ejection through host cell envelope, contractile tail mechanism"/>
    <property type="evidence" value="ECO:0007669"/>
    <property type="project" value="UniProtKB-KW"/>
</dbReference>
<accession>E3SMU5</accession>
<keyword evidence="5" id="KW-1229">Viral tail sheath protein</keyword>
<evidence type="ECO:0000259" key="8">
    <source>
        <dbReference type="Pfam" id="PF04984"/>
    </source>
</evidence>
<dbReference type="PANTHER" id="PTHR35861">
    <property type="match status" value="1"/>
</dbReference>
<keyword evidence="2" id="KW-1162">Viral penetration into host cytoplasm</keyword>
<dbReference type="InterPro" id="IPR020287">
    <property type="entry name" value="Tail_sheath_C"/>
</dbReference>
<keyword evidence="5" id="KW-0946">Virion</keyword>
<evidence type="ECO:0000313" key="11">
    <source>
        <dbReference type="Proteomes" id="UP000006530"/>
    </source>
</evidence>
<protein>
    <submittedName>
        <fullName evidence="10">Tail sheath monomer</fullName>
    </submittedName>
</protein>
<keyword evidence="7" id="KW-1160">Virus entry into host cell</keyword>
<dbReference type="GO" id="GO:0098027">
    <property type="term" value="C:virus tail, sheath"/>
    <property type="evidence" value="ECO:0007669"/>
    <property type="project" value="UniProtKB-KW"/>
</dbReference>
<evidence type="ECO:0000256" key="6">
    <source>
        <dbReference type="ARBA" id="ARBA00023009"/>
    </source>
</evidence>
<evidence type="ECO:0000256" key="4">
    <source>
        <dbReference type="ARBA" id="ARBA00022766"/>
    </source>
</evidence>
<dbReference type="RefSeq" id="YP_004322539.1">
    <property type="nucleotide sequence ID" value="NC_015280.1"/>
</dbReference>
<dbReference type="Pfam" id="PF04984">
    <property type="entry name" value="Phage_sheath_1"/>
    <property type="match status" value="1"/>
</dbReference>
<evidence type="ECO:0000256" key="3">
    <source>
        <dbReference type="ARBA" id="ARBA00022732"/>
    </source>
</evidence>
<name>E3SMU5_9CAUD</name>
<evidence type="ECO:0000313" key="10">
    <source>
        <dbReference type="EMBL" id="ADO98738.1"/>
    </source>
</evidence>
<keyword evidence="6" id="KW-1171">Viral genome ejection through host cell envelope</keyword>
<dbReference type="EMBL" id="GU071101">
    <property type="protein sequence ID" value="ADO98738.1"/>
    <property type="molecule type" value="Genomic_DNA"/>
</dbReference>
<dbReference type="KEGG" id="vg:10327027"/>
<sequence>MASTLLSPGVEIQERDLTVGSIETVEVNVGAIAGAFQKGPVLKPVRIASESQLIEIFGEPNDNNADEWWVAASFLQYGGVLDVVRCSTTGQLTASDDNVTSPYTLSIPTLEHYEANEYLTTNNPFKWAARNPGVQGNSIKVAIIDKGADVTLTLDSALGTTTVGTQVSTASGSPNGSKSGFIYQWDAASNKVSLITSDTWIATDVIENGVTDAVVSAKSDWYDSQVAYGSVNWNSISPRPGTSPYVAERGGANDEMHIVVYDSTGAITGKPNSLLEKFTYVSKANDAKTSSGAVNYYPTVILNQSQYIYWGSHENDAYDVSGNAAISSAANFGGTDNAGNPSTTTFDLFSSDPANRLYTFVKGAEVGSATSGEVQTGLNEFADTETVDIDYLLMGGGAIASKSDHQAVATKVLSIASSRKDCVGFISPYYSDVVGVTSSTTQTQNVIDFYDSMQATSFGVFDNGWKYIYDRFADKYRYVPLNGDVAGLCASVTANGTPWFSPAGLNRGAIRGAVKLAYSPTKSERDQLYQRRINPVTSLPGQGIVLFGDKTALASPSAFDRINVRRLFNVIEKTIGNAAKGVLFELNDEFTRNNFKNVVEPFLRGIQAERGITDFLVVCDDTNNTGAVIDANEFKADFFIKPARSINFITLTFIATRTGVSFEEVTPRR</sequence>
<dbReference type="InterPro" id="IPR052042">
    <property type="entry name" value="Tail_sheath_structural"/>
</dbReference>
<dbReference type="OrthoDB" id="879at10239"/>
<evidence type="ECO:0000256" key="1">
    <source>
        <dbReference type="ARBA" id="ARBA00008005"/>
    </source>
</evidence>
<feature type="domain" description="Tail sheath protein subtilisin-like" evidence="8">
    <location>
        <begin position="373"/>
        <end position="552"/>
    </location>
</feature>
<feature type="domain" description="Tail sheath protein C-terminal" evidence="9">
    <location>
        <begin position="555"/>
        <end position="654"/>
    </location>
</feature>
<organism evidence="10 11">
    <name type="scientific">Prochlorococcus phage P-HM1</name>
    <dbReference type="NCBI Taxonomy" id="445700"/>
    <lineage>
        <taxon>Viruses</taxon>
        <taxon>Duplodnaviria</taxon>
        <taxon>Heunggongvirae</taxon>
        <taxon>Uroviricota</taxon>
        <taxon>Caudoviricetes</taxon>
        <taxon>Eurybiavirus</taxon>
        <taxon>Eurybiavirus PHM2</taxon>
    </lineage>
</organism>
<keyword evidence="4" id="KW-1242">Viral contractile tail ejection system</keyword>
<keyword evidence="11" id="KW-1185">Reference proteome</keyword>
<dbReference type="InterPro" id="IPR035089">
    <property type="entry name" value="Phage_sheath_subtilisin"/>
</dbReference>
<evidence type="ECO:0000256" key="7">
    <source>
        <dbReference type="ARBA" id="ARBA00023296"/>
    </source>
</evidence>
<dbReference type="PANTHER" id="PTHR35861:SF1">
    <property type="entry name" value="PHAGE TAIL SHEATH PROTEIN"/>
    <property type="match status" value="1"/>
</dbReference>
<proteinExistence type="inferred from homology"/>
<evidence type="ECO:0000256" key="5">
    <source>
        <dbReference type="ARBA" id="ARBA00023003"/>
    </source>
</evidence>
<gene>
    <name evidence="10" type="primary">gp18</name>
    <name evidence="10" type="ORF">PHM1_114</name>
</gene>
<dbReference type="GeneID" id="10327027"/>
<dbReference type="Gene3D" id="3.40.50.11780">
    <property type="match status" value="2"/>
</dbReference>
<comment type="similarity">
    <text evidence="1">Belongs to the myoviridae tail sheath protein family.</text>
</comment>
<evidence type="ECO:0000256" key="2">
    <source>
        <dbReference type="ARBA" id="ARBA00022595"/>
    </source>
</evidence>
<keyword evidence="3" id="KW-1227">Viral tail protein</keyword>
<dbReference type="Pfam" id="PF17482">
    <property type="entry name" value="Phage_sheath_1C"/>
    <property type="match status" value="1"/>
</dbReference>
<evidence type="ECO:0000259" key="9">
    <source>
        <dbReference type="Pfam" id="PF17482"/>
    </source>
</evidence>